<accession>A0A5J4QFW1</accession>
<comment type="caution">
    <text evidence="1">The sequence shown here is derived from an EMBL/GenBank/DDBJ whole genome shotgun (WGS) entry which is preliminary data.</text>
</comment>
<dbReference type="AlphaFoldDB" id="A0A5J4QFW1"/>
<protein>
    <recommendedName>
        <fullName evidence="3">RRM domain-containing protein</fullName>
    </recommendedName>
</protein>
<dbReference type="Proteomes" id="UP000324800">
    <property type="component" value="Unassembled WGS sequence"/>
</dbReference>
<feature type="non-terminal residue" evidence="1">
    <location>
        <position position="1"/>
    </location>
</feature>
<organism evidence="1 2">
    <name type="scientific">Streblomastix strix</name>
    <dbReference type="NCBI Taxonomy" id="222440"/>
    <lineage>
        <taxon>Eukaryota</taxon>
        <taxon>Metamonada</taxon>
        <taxon>Preaxostyla</taxon>
        <taxon>Oxymonadida</taxon>
        <taxon>Streblomastigidae</taxon>
        <taxon>Streblomastix</taxon>
    </lineage>
</organism>
<feature type="non-terminal residue" evidence="1">
    <location>
        <position position="205"/>
    </location>
</feature>
<name>A0A5J4QFW1_9EUKA</name>
<evidence type="ECO:0000313" key="1">
    <source>
        <dbReference type="EMBL" id="KAA6320159.1"/>
    </source>
</evidence>
<sequence length="205" mass="24309">ERKIKCDDKDFNEETVKEAFYQKFLTKVDRVELYFTADGTLKGDGLLFFENTLKGERTAIDAVKLPKNMRFLHVGEIRVSYEDKEDKGYLRHQKRSFFWPWRNNGASAGTFANTKSRQQPYDPFQQYPGMPQMFQPYIPYPPIPYYPMPHPYMGYTPNPFFTMTPIPYNPAQMPYQQMLGQPMMYPPQPYMQESHILRKLHCINC</sequence>
<gene>
    <name evidence="1" type="ORF">EZS28_054723</name>
</gene>
<proteinExistence type="predicted"/>
<evidence type="ECO:0000313" key="2">
    <source>
        <dbReference type="Proteomes" id="UP000324800"/>
    </source>
</evidence>
<dbReference type="EMBL" id="SNRW01045637">
    <property type="protein sequence ID" value="KAA6320159.1"/>
    <property type="molecule type" value="Genomic_DNA"/>
</dbReference>
<reference evidence="1 2" key="1">
    <citation type="submission" date="2019-03" db="EMBL/GenBank/DDBJ databases">
        <title>Single cell metagenomics reveals metabolic interactions within the superorganism composed of flagellate Streblomastix strix and complex community of Bacteroidetes bacteria on its surface.</title>
        <authorList>
            <person name="Treitli S.C."/>
            <person name="Kolisko M."/>
            <person name="Husnik F."/>
            <person name="Keeling P."/>
            <person name="Hampl V."/>
        </authorList>
    </citation>
    <scope>NUCLEOTIDE SEQUENCE [LARGE SCALE GENOMIC DNA]</scope>
    <source>
        <strain evidence="1">ST1C</strain>
    </source>
</reference>
<evidence type="ECO:0008006" key="3">
    <source>
        <dbReference type="Google" id="ProtNLM"/>
    </source>
</evidence>